<keyword evidence="1" id="KW-0472">Membrane</keyword>
<dbReference type="OrthoDB" id="78296at2759"/>
<organism evidence="2 3">
    <name type="scientific">Klebsormidium nitens</name>
    <name type="common">Green alga</name>
    <name type="synonym">Ulothrix nitens</name>
    <dbReference type="NCBI Taxonomy" id="105231"/>
    <lineage>
        <taxon>Eukaryota</taxon>
        <taxon>Viridiplantae</taxon>
        <taxon>Streptophyta</taxon>
        <taxon>Klebsormidiophyceae</taxon>
        <taxon>Klebsormidiales</taxon>
        <taxon>Klebsormidiaceae</taxon>
        <taxon>Klebsormidium</taxon>
    </lineage>
</organism>
<dbReference type="AlphaFoldDB" id="A0A0U9HVI9"/>
<keyword evidence="3" id="KW-1185">Reference proteome</keyword>
<proteinExistence type="predicted"/>
<feature type="non-terminal residue" evidence="2">
    <location>
        <position position="62"/>
    </location>
</feature>
<keyword evidence="1" id="KW-0812">Transmembrane</keyword>
<reference evidence="2 3" key="1">
    <citation type="journal article" date="2014" name="Nat. Commun.">
        <title>Klebsormidium flaccidum genome reveals primary factors for plant terrestrial adaptation.</title>
        <authorList>
            <person name="Hori K."/>
            <person name="Maruyama F."/>
            <person name="Fujisawa T."/>
            <person name="Togashi T."/>
            <person name="Yamamoto N."/>
            <person name="Seo M."/>
            <person name="Sato S."/>
            <person name="Yamada T."/>
            <person name="Mori H."/>
            <person name="Tajima N."/>
            <person name="Moriyama T."/>
            <person name="Ikeuchi M."/>
            <person name="Watanabe M."/>
            <person name="Wada H."/>
            <person name="Kobayashi K."/>
            <person name="Saito M."/>
            <person name="Masuda T."/>
            <person name="Sasaki-Sekimoto Y."/>
            <person name="Mashiguchi K."/>
            <person name="Awai K."/>
            <person name="Shimojima M."/>
            <person name="Masuda S."/>
            <person name="Iwai M."/>
            <person name="Nobusawa T."/>
            <person name="Narise T."/>
            <person name="Kondo S."/>
            <person name="Saito H."/>
            <person name="Sato R."/>
            <person name="Murakawa M."/>
            <person name="Ihara Y."/>
            <person name="Oshima-Yamada Y."/>
            <person name="Ohtaka K."/>
            <person name="Satoh M."/>
            <person name="Sonobe K."/>
            <person name="Ishii M."/>
            <person name="Ohtani R."/>
            <person name="Kanamori-Sato M."/>
            <person name="Honoki R."/>
            <person name="Miyazaki D."/>
            <person name="Mochizuki H."/>
            <person name="Umetsu J."/>
            <person name="Higashi K."/>
            <person name="Shibata D."/>
            <person name="Kamiya Y."/>
            <person name="Sato N."/>
            <person name="Nakamura Y."/>
            <person name="Tabata S."/>
            <person name="Ida S."/>
            <person name="Kurokawa K."/>
            <person name="Ohta H."/>
        </authorList>
    </citation>
    <scope>NUCLEOTIDE SEQUENCE [LARGE SCALE GENOMIC DNA]</scope>
    <source>
        <strain evidence="2 3">NIES-2285</strain>
    </source>
</reference>
<name>A0A0U9HVI9_KLENI</name>
<evidence type="ECO:0000256" key="1">
    <source>
        <dbReference type="SAM" id="Phobius"/>
    </source>
</evidence>
<dbReference type="STRING" id="105231.A0A0U9HVI9"/>
<dbReference type="Proteomes" id="UP000054558">
    <property type="component" value="Unassembled WGS sequence"/>
</dbReference>
<evidence type="ECO:0000313" key="3">
    <source>
        <dbReference type="Proteomes" id="UP000054558"/>
    </source>
</evidence>
<keyword evidence="1" id="KW-1133">Transmembrane helix</keyword>
<evidence type="ECO:0000313" key="2">
    <source>
        <dbReference type="EMBL" id="GAQ87281.1"/>
    </source>
</evidence>
<dbReference type="EMBL" id="DF237292">
    <property type="protein sequence ID" value="GAQ87281.1"/>
    <property type="molecule type" value="Genomic_DNA"/>
</dbReference>
<feature type="transmembrane region" description="Helical" evidence="1">
    <location>
        <begin position="37"/>
        <end position="56"/>
    </location>
</feature>
<protein>
    <submittedName>
        <fullName evidence="2">Uncharacterized protein</fullName>
    </submittedName>
</protein>
<sequence length="62" mass="6783">MVGVTAVKLGLFLLCRIHENEIVQAYAKDHFFDVVTNLLGGMTLWLLVVALGKVKVEATAIL</sequence>
<gene>
    <name evidence="2" type="ORF">KFL_003430010</name>
</gene>
<accession>A0A0U9HVI9</accession>